<organism evidence="3 4">
    <name type="scientific">Edaphosphingomonas laterariae</name>
    <dbReference type="NCBI Taxonomy" id="861865"/>
    <lineage>
        <taxon>Bacteria</taxon>
        <taxon>Pseudomonadati</taxon>
        <taxon>Pseudomonadota</taxon>
        <taxon>Alphaproteobacteria</taxon>
        <taxon>Sphingomonadales</taxon>
        <taxon>Rhizorhabdaceae</taxon>
        <taxon>Edaphosphingomonas</taxon>
    </lineage>
</organism>
<feature type="chain" id="PRO_5013145019" evidence="1">
    <location>
        <begin position="24"/>
        <end position="190"/>
    </location>
</feature>
<evidence type="ECO:0000313" key="3">
    <source>
        <dbReference type="EMBL" id="SNS32416.1"/>
    </source>
</evidence>
<keyword evidence="4" id="KW-1185">Reference proteome</keyword>
<dbReference type="EMBL" id="FZOS01000004">
    <property type="protein sequence ID" value="SNS32416.1"/>
    <property type="molecule type" value="Genomic_DNA"/>
</dbReference>
<dbReference type="OrthoDB" id="7586320at2"/>
<dbReference type="InterPro" id="IPR013424">
    <property type="entry name" value="Ice-binding_C"/>
</dbReference>
<evidence type="ECO:0000256" key="1">
    <source>
        <dbReference type="SAM" id="SignalP"/>
    </source>
</evidence>
<dbReference type="AlphaFoldDB" id="A0A239DJ16"/>
<dbReference type="Proteomes" id="UP000198281">
    <property type="component" value="Unassembled WGS sequence"/>
</dbReference>
<sequence length="190" mass="19651">MRTFFTGLLGAMAVATVAAPASAAVTIVNDKCVSVSDSAGCLFNGNIAAQFTAETQSVYNAARDPDISLTHLFKSDDGQGFLGTITFDDASETSGTWSTNGFLVDYLAVKAGSQFVLYSIAPASSGTWSTAGLVNGRGIKRELSHLSFFGSAVQAAVPEPTSWAMMIAGFGLIGAGMRSRRKDGAALCQA</sequence>
<accession>A0A239DJ16</accession>
<gene>
    <name evidence="3" type="ORF">SAMN06295912_104136</name>
</gene>
<reference evidence="4" key="1">
    <citation type="submission" date="2017-06" db="EMBL/GenBank/DDBJ databases">
        <authorList>
            <person name="Varghese N."/>
            <person name="Submissions S."/>
        </authorList>
    </citation>
    <scope>NUCLEOTIDE SEQUENCE [LARGE SCALE GENOMIC DNA]</scope>
    <source>
        <strain evidence="4">LNB2</strain>
    </source>
</reference>
<protein>
    <submittedName>
        <fullName evidence="3">PEP-CTERM protein-sorting domain-containing protein</fullName>
    </submittedName>
</protein>
<dbReference type="NCBIfam" id="TIGR02595">
    <property type="entry name" value="PEP_CTERM"/>
    <property type="match status" value="1"/>
</dbReference>
<proteinExistence type="predicted"/>
<feature type="domain" description="Ice-binding protein C-terminal" evidence="2">
    <location>
        <begin position="156"/>
        <end position="181"/>
    </location>
</feature>
<keyword evidence="1" id="KW-0732">Signal</keyword>
<dbReference type="RefSeq" id="WP_089218662.1">
    <property type="nucleotide sequence ID" value="NZ_FZOS01000004.1"/>
</dbReference>
<evidence type="ECO:0000259" key="2">
    <source>
        <dbReference type="Pfam" id="PF07589"/>
    </source>
</evidence>
<evidence type="ECO:0000313" key="4">
    <source>
        <dbReference type="Proteomes" id="UP000198281"/>
    </source>
</evidence>
<dbReference type="Pfam" id="PF07589">
    <property type="entry name" value="PEP-CTERM"/>
    <property type="match status" value="1"/>
</dbReference>
<dbReference type="NCBIfam" id="NF035944">
    <property type="entry name" value="PEPxxWA-CTERM"/>
    <property type="match status" value="1"/>
</dbReference>
<name>A0A239DJ16_9SPHN</name>
<feature type="signal peptide" evidence="1">
    <location>
        <begin position="1"/>
        <end position="23"/>
    </location>
</feature>